<dbReference type="PANTHER" id="PTHR24198">
    <property type="entry name" value="ANKYRIN REPEAT AND PROTEIN KINASE DOMAIN-CONTAINING PROTEIN"/>
    <property type="match status" value="1"/>
</dbReference>
<evidence type="ECO:0000256" key="3">
    <source>
        <dbReference type="PROSITE-ProRule" id="PRU00023"/>
    </source>
</evidence>
<reference evidence="4" key="1">
    <citation type="submission" date="2017-05" db="UniProtKB">
        <authorList>
            <consortium name="EnsemblMetazoa"/>
        </authorList>
    </citation>
    <scope>IDENTIFICATION</scope>
</reference>
<dbReference type="PROSITE" id="PS50088">
    <property type="entry name" value="ANK_REPEAT"/>
    <property type="match status" value="19"/>
</dbReference>
<evidence type="ECO:0000313" key="4">
    <source>
        <dbReference type="EnsemblMetazoa" id="Aqu2.1.39960_001"/>
    </source>
</evidence>
<feature type="repeat" description="ANK" evidence="3">
    <location>
        <begin position="645"/>
        <end position="677"/>
    </location>
</feature>
<feature type="repeat" description="ANK" evidence="3">
    <location>
        <begin position="1042"/>
        <end position="1074"/>
    </location>
</feature>
<keyword evidence="2 3" id="KW-0040">ANK repeat</keyword>
<feature type="repeat" description="ANK" evidence="3">
    <location>
        <begin position="876"/>
        <end position="908"/>
    </location>
</feature>
<feature type="repeat" description="ANK" evidence="3">
    <location>
        <begin position="942"/>
        <end position="974"/>
    </location>
</feature>
<proteinExistence type="predicted"/>
<feature type="repeat" description="ANK" evidence="3">
    <location>
        <begin position="777"/>
        <end position="809"/>
    </location>
</feature>
<dbReference type="SUPFAM" id="SSF48403">
    <property type="entry name" value="Ankyrin repeat"/>
    <property type="match status" value="3"/>
</dbReference>
<dbReference type="GO" id="GO:0005737">
    <property type="term" value="C:cytoplasm"/>
    <property type="evidence" value="ECO:0007669"/>
    <property type="project" value="TreeGrafter"/>
</dbReference>
<feature type="repeat" description="ANK" evidence="3">
    <location>
        <begin position="678"/>
        <end position="710"/>
    </location>
</feature>
<organism evidence="4">
    <name type="scientific">Amphimedon queenslandica</name>
    <name type="common">Sponge</name>
    <dbReference type="NCBI Taxonomy" id="400682"/>
    <lineage>
        <taxon>Eukaryota</taxon>
        <taxon>Metazoa</taxon>
        <taxon>Porifera</taxon>
        <taxon>Demospongiae</taxon>
        <taxon>Heteroscleromorpha</taxon>
        <taxon>Haplosclerida</taxon>
        <taxon>Niphatidae</taxon>
        <taxon>Amphimedon</taxon>
    </lineage>
</organism>
<sequence>MVDLCQWRAAIGLWNCSRISFRGVPHHLFRTQEDCGQVPQKHNCTDTDHHTTRSKSAAQDNIIHHTVSTTGEAATIISWAWSLFSTPETVCFLFYLFLHILLLLLSGDVELNPGPTSETKEVIRKKIEASLRSKYADLELATRGCIGEIRPQLYAKGLITEALRDSGTYAQISDSIKAGMLVVESIEQLTKRYKDFLNSISSQGGPCKVAADQLNEELEEILKLEEVQIKHSVSLEEEAQVIPKTPESHRQLKLDPEAEKTISKSIKELSSSFNDLLKKLKNELEKVCVADVVEYLEENRLDDLPFDDLKTAKDFKELIIKVNEHYDFLDCSLLQLIAEEFATEALSEKFEEHSKVAAKFRESHTVDDLRDNLTEIFNPYLDDFEKGPKARIDLNNAWNKVQLNRLRTLIGCFFPDINSKSLTKHVLINCRSVHITYYMTESADQIQQIIACARERVDFMKHIGLYHLAVNGEVILDEAKKNDFKFESALQEASKVGDSEAVEVLLDIGRGTDVLGDISKALFHASSNNHYRVVKLLLNEGANPNVRNTVGEPAILAASRKGHHKIVELLLKENADPDAQYQINQESEGTSLALVSELLLGHKFVVAVRQNVGKTALMAASFSNHYRVVELLLIANADPNIQKKDGWTALMLASQSGHTESVELLLKAGADPNIKEEDGWTALIIACQGGHAKVVELLISANADVNTKQKDGGTSLMIACQGGCTQVVQLLLKEKADPNICSDDGKTALMSAIFNNHHQVAELLLKAKADPDVKGKDGWTALMVACQSGHTKVVELLLNANANPSMRQRNGATALIIASQNGFVELVKLLLKKDLDLNIQTNDGMTALIQASYSGHHSIVELLLTNKANPNIQQADGRNALMLASQRGHYHVVELLLKANANPDIQKKDGWTALMLATLGGHQQIVELLLKENANPDIREEHGWTALLIASLSGHQEVIELLFQNNANLNIQAGDGKTVLMGASLLGHHQTVEVLLRQNVVDPNIQKNDGWTALMLASMNGHHKVVELLLKAGADPNIKEEDDWTALMIACQGSHYQVVELLLNANADMNIVTNTGGTAIMIASQSGQAELIELLLTKNPNVNIKARSGRTALMQASQCGYHKIVELLLKAGADPNIKEEDGGTALMMASQVGYYQTVQLLLNANADPNILGDNGCTAIVIASQNGHLQVVKLLFANNADPTIQKGGRTALVMASLNNRKEVVEFLIKEQEDHGFTTLMNAIHSEIIELVLSLLSAGIMTYIDEGHIQAAIHFSKMESKVDNEMTELLRYYAEDVHGMKLSESQVEVITISSEMKQKVNQSSYHLDSNIRMASHLAQDPDEHPLLRYAAPLDKLSSDPYAAEEQDATEKFKAAALRKLGQ</sequence>
<feature type="repeat" description="ANK" evidence="3">
    <location>
        <begin position="517"/>
        <end position="549"/>
    </location>
</feature>
<dbReference type="InParanoid" id="A0A1X7VJH1"/>
<evidence type="ECO:0000256" key="1">
    <source>
        <dbReference type="ARBA" id="ARBA00022737"/>
    </source>
</evidence>
<feature type="repeat" description="ANK" evidence="3">
    <location>
        <begin position="744"/>
        <end position="776"/>
    </location>
</feature>
<evidence type="ECO:0000256" key="2">
    <source>
        <dbReference type="ARBA" id="ARBA00023043"/>
    </source>
</evidence>
<feature type="repeat" description="ANK" evidence="3">
    <location>
        <begin position="843"/>
        <end position="875"/>
    </location>
</feature>
<feature type="repeat" description="ANK" evidence="3">
    <location>
        <begin position="1141"/>
        <end position="1173"/>
    </location>
</feature>
<dbReference type="Pfam" id="PF00023">
    <property type="entry name" value="Ank"/>
    <property type="match status" value="2"/>
</dbReference>
<accession>A0A1X7VJH1</accession>
<dbReference type="InterPro" id="IPR002110">
    <property type="entry name" value="Ankyrin_rpt"/>
</dbReference>
<feature type="repeat" description="ANK" evidence="3">
    <location>
        <begin position="711"/>
        <end position="743"/>
    </location>
</feature>
<feature type="repeat" description="ANK" evidence="3">
    <location>
        <begin position="1174"/>
        <end position="1206"/>
    </location>
</feature>
<feature type="repeat" description="ANK" evidence="3">
    <location>
        <begin position="1075"/>
        <end position="1107"/>
    </location>
</feature>
<feature type="repeat" description="ANK" evidence="3">
    <location>
        <begin position="810"/>
        <end position="842"/>
    </location>
</feature>
<feature type="repeat" description="ANK" evidence="3">
    <location>
        <begin position="1108"/>
        <end position="1140"/>
    </location>
</feature>
<feature type="repeat" description="ANK" evidence="3">
    <location>
        <begin position="1009"/>
        <end position="1041"/>
    </location>
</feature>
<dbReference type="Pfam" id="PF12796">
    <property type="entry name" value="Ank_2"/>
    <property type="match status" value="7"/>
</dbReference>
<protein>
    <submittedName>
        <fullName evidence="4">Uncharacterized protein</fullName>
    </submittedName>
</protein>
<dbReference type="Pfam" id="PF13637">
    <property type="entry name" value="Ank_4"/>
    <property type="match status" value="1"/>
</dbReference>
<dbReference type="InterPro" id="IPR036770">
    <property type="entry name" value="Ankyrin_rpt-contain_sf"/>
</dbReference>
<dbReference type="eggNOG" id="KOG4177">
    <property type="taxonomic scope" value="Eukaryota"/>
</dbReference>
<dbReference type="SMART" id="SM00248">
    <property type="entry name" value="ANK"/>
    <property type="match status" value="22"/>
</dbReference>
<dbReference type="Gene3D" id="1.25.40.20">
    <property type="entry name" value="Ankyrin repeat-containing domain"/>
    <property type="match status" value="10"/>
</dbReference>
<dbReference type="PANTHER" id="PTHR24198:SF165">
    <property type="entry name" value="ANKYRIN REPEAT-CONTAINING PROTEIN-RELATED"/>
    <property type="match status" value="1"/>
</dbReference>
<dbReference type="PROSITE" id="PS50297">
    <property type="entry name" value="ANK_REP_REGION"/>
    <property type="match status" value="18"/>
</dbReference>
<keyword evidence="1" id="KW-0677">Repeat</keyword>
<feature type="repeat" description="ANK" evidence="3">
    <location>
        <begin position="909"/>
        <end position="941"/>
    </location>
</feature>
<dbReference type="OrthoDB" id="539213at2759"/>
<dbReference type="PRINTS" id="PR01415">
    <property type="entry name" value="ANKYRIN"/>
</dbReference>
<feature type="repeat" description="ANK" evidence="3">
    <location>
        <begin position="550"/>
        <end position="582"/>
    </location>
</feature>
<feature type="repeat" description="ANK" evidence="3">
    <location>
        <begin position="612"/>
        <end position="644"/>
    </location>
</feature>
<name>A0A1X7VJH1_AMPQE</name>
<dbReference type="EnsemblMetazoa" id="Aqu2.1.39960_001">
    <property type="protein sequence ID" value="Aqu2.1.39960_001"/>
    <property type="gene ID" value="Aqu2.1.39960"/>
</dbReference>